<feature type="region of interest" description="Disordered" evidence="1">
    <location>
        <begin position="76"/>
        <end position="155"/>
    </location>
</feature>
<feature type="region of interest" description="Disordered" evidence="1">
    <location>
        <begin position="283"/>
        <end position="329"/>
    </location>
</feature>
<feature type="compositionally biased region" description="Basic and acidic residues" evidence="1">
    <location>
        <begin position="283"/>
        <end position="293"/>
    </location>
</feature>
<evidence type="ECO:0000313" key="2">
    <source>
        <dbReference type="Proteomes" id="UP000025227"/>
    </source>
</evidence>
<evidence type="ECO:0000313" key="3">
    <source>
        <dbReference type="WBParaSite" id="HCON_00030410-00001"/>
    </source>
</evidence>
<feature type="compositionally biased region" description="Basic and acidic residues" evidence="1">
    <location>
        <begin position="124"/>
        <end position="145"/>
    </location>
</feature>
<dbReference type="WBParaSite" id="HCON_00030410-00001">
    <property type="protein sequence ID" value="HCON_00030410-00001"/>
    <property type="gene ID" value="HCON_00030410"/>
</dbReference>
<keyword evidence="2" id="KW-1185">Reference proteome</keyword>
<sequence length="488" mass="55299">MRGRTLSPTVANWSHTPSYVQINIYNTNLEELRDRGVDLKHILKDIGCRCIVMDVPILFPIEKRCSGHLENKRVASPRHDILPPKTSETPDDVPSKIVPSDLRRKEKPRHTDKSSPSSEPNAFGDHDSIGAERPTSDALHDRVNDTDPPTGHRGVVKNYQTLEEVERSKTSSSIKVAEQPPLEAPKAFSDMIFEDILSECSEICDGLEGIGSGWPCTTDLNRSPVMNEVEGRSNIIGKESPKIYTELQAPTHASLPSNRDSVVDGGHSSWVFTVPREDCHLEAGSEEFPKSDDVPNDYNCGLDPDKTTPSSEKMKDSLRRSRTQQVLEDSQTLNCKRQENDGPTSARSDSKLKSLLKAGELSTTFECRMLGCARKLKWYPRMGRNRLVDHVRTHWKRNVKKCKLCDFKSDALRNVHRHHMSEHTDKPFMGVMSCETEDDLKELQRLYVQCFPEVVVAQFSDGMLPQFGFRSSHTRQIEAFRKRKRHSQ</sequence>
<dbReference type="PANTHER" id="PTHR36945:SF1">
    <property type="entry name" value="ZINC FINGER PROTEIN C02F5.12-RELATED"/>
    <property type="match status" value="1"/>
</dbReference>
<dbReference type="OMA" id="DEREHAW"/>
<dbReference type="InterPro" id="IPR053360">
    <property type="entry name" value="Zinc_finger_domain"/>
</dbReference>
<feature type="compositionally biased region" description="Basic and acidic residues" evidence="1">
    <location>
        <begin position="101"/>
        <end position="113"/>
    </location>
</feature>
<dbReference type="Proteomes" id="UP000025227">
    <property type="component" value="Unplaced"/>
</dbReference>
<dbReference type="OrthoDB" id="5816341at2759"/>
<dbReference type="AlphaFoldDB" id="A0A7I4Y0X5"/>
<proteinExistence type="predicted"/>
<dbReference type="PANTHER" id="PTHR36945">
    <property type="entry name" value="HIGH INCIDENCE OF MALES (INCREASED X CHROMOSOME LOSS)-RELATED-RELATED"/>
    <property type="match status" value="1"/>
</dbReference>
<name>A0A7I4Y0X5_HAECO</name>
<evidence type="ECO:0000256" key="1">
    <source>
        <dbReference type="SAM" id="MobiDB-lite"/>
    </source>
</evidence>
<reference evidence="3" key="1">
    <citation type="submission" date="2020-12" db="UniProtKB">
        <authorList>
            <consortium name="WormBaseParasite"/>
        </authorList>
    </citation>
    <scope>IDENTIFICATION</scope>
    <source>
        <strain evidence="3">MHco3</strain>
    </source>
</reference>
<organism evidence="2 3">
    <name type="scientific">Haemonchus contortus</name>
    <name type="common">Barber pole worm</name>
    <dbReference type="NCBI Taxonomy" id="6289"/>
    <lineage>
        <taxon>Eukaryota</taxon>
        <taxon>Metazoa</taxon>
        <taxon>Ecdysozoa</taxon>
        <taxon>Nematoda</taxon>
        <taxon>Chromadorea</taxon>
        <taxon>Rhabditida</taxon>
        <taxon>Rhabditina</taxon>
        <taxon>Rhabditomorpha</taxon>
        <taxon>Strongyloidea</taxon>
        <taxon>Trichostrongylidae</taxon>
        <taxon>Haemonchus</taxon>
    </lineage>
</organism>
<accession>A0A7I4Y0X5</accession>
<protein>
    <submittedName>
        <fullName evidence="3">C2H2-type domain-containing protein</fullName>
    </submittedName>
</protein>